<dbReference type="Ensembl" id="ENSPMRT00000000579.1">
    <property type="protein sequence ID" value="ENSPMRP00000000552.1"/>
    <property type="gene ID" value="ENSPMRG00000000409.1"/>
</dbReference>
<comment type="similarity">
    <text evidence="1 3">Belongs to the sulfotransferase 1 family.</text>
</comment>
<evidence type="ECO:0000256" key="2">
    <source>
        <dbReference type="ARBA" id="ARBA00022679"/>
    </source>
</evidence>
<dbReference type="InterPro" id="IPR000863">
    <property type="entry name" value="Sulfotransferase_dom"/>
</dbReference>
<name>A0A670HNH6_PODMU</name>
<organism evidence="5 6">
    <name type="scientific">Podarcis muralis</name>
    <name type="common">Wall lizard</name>
    <name type="synonym">Lacerta muralis</name>
    <dbReference type="NCBI Taxonomy" id="64176"/>
    <lineage>
        <taxon>Eukaryota</taxon>
        <taxon>Metazoa</taxon>
        <taxon>Chordata</taxon>
        <taxon>Craniata</taxon>
        <taxon>Vertebrata</taxon>
        <taxon>Euteleostomi</taxon>
        <taxon>Lepidosauria</taxon>
        <taxon>Squamata</taxon>
        <taxon>Bifurcata</taxon>
        <taxon>Unidentata</taxon>
        <taxon>Episquamata</taxon>
        <taxon>Laterata</taxon>
        <taxon>Lacertibaenia</taxon>
        <taxon>Lacertidae</taxon>
        <taxon>Podarcis</taxon>
    </lineage>
</organism>
<dbReference type="EC" id="2.8.2.-" evidence="3"/>
<reference evidence="5 6" key="1">
    <citation type="journal article" date="2019" name="Proc. Natl. Acad. Sci. U.S.A.">
        <title>Regulatory changes in pterin and carotenoid genes underlie balanced color polymorphisms in the wall lizard.</title>
        <authorList>
            <person name="Andrade P."/>
            <person name="Pinho C."/>
            <person name="Perez I de Lanuza G."/>
            <person name="Afonso S."/>
            <person name="Brejcha J."/>
            <person name="Rubin C.J."/>
            <person name="Wallerman O."/>
            <person name="Pereira P."/>
            <person name="Sabatino S.J."/>
            <person name="Bellati A."/>
            <person name="Pellitteri-Rosa D."/>
            <person name="Bosakova Z."/>
            <person name="Bunikis I."/>
            <person name="Carretero M.A."/>
            <person name="Feiner N."/>
            <person name="Marsik P."/>
            <person name="Pauperio F."/>
            <person name="Salvi D."/>
            <person name="Soler L."/>
            <person name="While G.M."/>
            <person name="Uller T."/>
            <person name="Font E."/>
            <person name="Andersson L."/>
            <person name="Carneiro M."/>
        </authorList>
    </citation>
    <scope>NUCLEOTIDE SEQUENCE</scope>
</reference>
<evidence type="ECO:0000256" key="1">
    <source>
        <dbReference type="ARBA" id="ARBA00005771"/>
    </source>
</evidence>
<dbReference type="GeneTree" id="ENSGT00940000159084"/>
<accession>A0A670HNH6</accession>
<dbReference type="GO" id="GO:0008146">
    <property type="term" value="F:sulfotransferase activity"/>
    <property type="evidence" value="ECO:0007669"/>
    <property type="project" value="InterPro"/>
</dbReference>
<feature type="domain" description="Sulfotransferase" evidence="4">
    <location>
        <begin position="64"/>
        <end position="135"/>
    </location>
</feature>
<keyword evidence="2 3" id="KW-0808">Transferase</keyword>
<protein>
    <recommendedName>
        <fullName evidence="3">Sulfotransferase</fullName>
        <ecNumber evidence="3">2.8.2.-</ecNumber>
    </recommendedName>
</protein>
<evidence type="ECO:0000256" key="3">
    <source>
        <dbReference type="RuleBase" id="RU361155"/>
    </source>
</evidence>
<evidence type="ECO:0000259" key="4">
    <source>
        <dbReference type="Pfam" id="PF00685"/>
    </source>
</evidence>
<dbReference type="SUPFAM" id="SSF52540">
    <property type="entry name" value="P-loop containing nucleoside triphosphate hydrolases"/>
    <property type="match status" value="1"/>
</dbReference>
<dbReference type="AlphaFoldDB" id="A0A670HNH6"/>
<dbReference type="Gene3D" id="3.40.50.300">
    <property type="entry name" value="P-loop containing nucleotide triphosphate hydrolases"/>
    <property type="match status" value="1"/>
</dbReference>
<evidence type="ECO:0000313" key="6">
    <source>
        <dbReference type="Proteomes" id="UP000472272"/>
    </source>
</evidence>
<keyword evidence="6" id="KW-1185">Reference proteome</keyword>
<reference evidence="5" key="3">
    <citation type="submission" date="2025-09" db="UniProtKB">
        <authorList>
            <consortium name="Ensembl"/>
        </authorList>
    </citation>
    <scope>IDENTIFICATION</scope>
</reference>
<sequence>MEIIEHLFATLQGEENEELLFTYRGVLYPKLVCSPGTFEALETMEARKDDKLIVAYPKCGEYPDMDKQPSPRIFSTHFHYDNIPKSFFENKMLVVFRNPKDAAVSYYHFYNKNPVLPDFSSWDDFFQKFMSGEGRLEVLTFCISETSHKVFV</sequence>
<dbReference type="Proteomes" id="UP000472272">
    <property type="component" value="Chromosome 3"/>
</dbReference>
<evidence type="ECO:0000313" key="5">
    <source>
        <dbReference type="Ensembl" id="ENSPMRP00000000552.1"/>
    </source>
</evidence>
<dbReference type="OMA" id="GQXEVGD"/>
<dbReference type="Pfam" id="PF00685">
    <property type="entry name" value="Sulfotransfer_1"/>
    <property type="match status" value="1"/>
</dbReference>
<proteinExistence type="inferred from homology"/>
<reference evidence="5" key="2">
    <citation type="submission" date="2025-08" db="UniProtKB">
        <authorList>
            <consortium name="Ensembl"/>
        </authorList>
    </citation>
    <scope>IDENTIFICATION</scope>
</reference>
<dbReference type="InterPro" id="IPR027417">
    <property type="entry name" value="P-loop_NTPase"/>
</dbReference>
<dbReference type="PANTHER" id="PTHR11783">
    <property type="entry name" value="SULFOTRANSFERASE SULT"/>
    <property type="match status" value="1"/>
</dbReference>